<dbReference type="InterPro" id="IPR000719">
    <property type="entry name" value="Prot_kinase_dom"/>
</dbReference>
<keyword evidence="6 7" id="KW-0067">ATP-binding</keyword>
<dbReference type="PROSITE" id="PS50011">
    <property type="entry name" value="PROTEIN_KINASE_DOM"/>
    <property type="match status" value="1"/>
</dbReference>
<evidence type="ECO:0000256" key="9">
    <source>
        <dbReference type="SAM" id="Phobius"/>
    </source>
</evidence>
<feature type="domain" description="Protein kinase" evidence="10">
    <location>
        <begin position="12"/>
        <end position="270"/>
    </location>
</feature>
<evidence type="ECO:0000256" key="4">
    <source>
        <dbReference type="ARBA" id="ARBA00022741"/>
    </source>
</evidence>
<comment type="caution">
    <text evidence="11">The sequence shown here is derived from an EMBL/GenBank/DDBJ whole genome shotgun (WGS) entry which is preliminary data.</text>
</comment>
<feature type="region of interest" description="Disordered" evidence="8">
    <location>
        <begin position="302"/>
        <end position="326"/>
    </location>
</feature>
<dbReference type="Gene3D" id="3.30.200.20">
    <property type="entry name" value="Phosphorylase Kinase, domain 1"/>
    <property type="match status" value="1"/>
</dbReference>
<keyword evidence="9" id="KW-0812">Transmembrane</keyword>
<dbReference type="InterPro" id="IPR008271">
    <property type="entry name" value="Ser/Thr_kinase_AS"/>
</dbReference>
<evidence type="ECO:0000256" key="3">
    <source>
        <dbReference type="ARBA" id="ARBA00022679"/>
    </source>
</evidence>
<evidence type="ECO:0000259" key="10">
    <source>
        <dbReference type="PROSITE" id="PS50011"/>
    </source>
</evidence>
<feature type="region of interest" description="Disordered" evidence="8">
    <location>
        <begin position="377"/>
        <end position="449"/>
    </location>
</feature>
<dbReference type="PANTHER" id="PTHR43289">
    <property type="entry name" value="MITOGEN-ACTIVATED PROTEIN KINASE KINASE KINASE 20-RELATED"/>
    <property type="match status" value="1"/>
</dbReference>
<keyword evidence="9" id="KW-0472">Membrane</keyword>
<organism evidence="11 12">
    <name type="scientific">Actinokineospora guangxiensis</name>
    <dbReference type="NCBI Taxonomy" id="1490288"/>
    <lineage>
        <taxon>Bacteria</taxon>
        <taxon>Bacillati</taxon>
        <taxon>Actinomycetota</taxon>
        <taxon>Actinomycetes</taxon>
        <taxon>Pseudonocardiales</taxon>
        <taxon>Pseudonocardiaceae</taxon>
        <taxon>Actinokineospora</taxon>
    </lineage>
</organism>
<dbReference type="RefSeq" id="WP_378243725.1">
    <property type="nucleotide sequence ID" value="NZ_JBHSKF010000001.1"/>
</dbReference>
<name>A0ABW0EJP9_9PSEU</name>
<dbReference type="SUPFAM" id="SSF56112">
    <property type="entry name" value="Protein kinase-like (PK-like)"/>
    <property type="match status" value="1"/>
</dbReference>
<dbReference type="Pfam" id="PF00069">
    <property type="entry name" value="Pkinase"/>
    <property type="match status" value="1"/>
</dbReference>
<keyword evidence="5 11" id="KW-0418">Kinase</keyword>
<keyword evidence="3 11" id="KW-0808">Transferase</keyword>
<accession>A0ABW0EJP9</accession>
<feature type="binding site" evidence="7">
    <location>
        <position position="41"/>
    </location>
    <ligand>
        <name>ATP</name>
        <dbReference type="ChEBI" id="CHEBI:30616"/>
    </ligand>
</feature>
<evidence type="ECO:0000256" key="1">
    <source>
        <dbReference type="ARBA" id="ARBA00012513"/>
    </source>
</evidence>
<proteinExistence type="predicted"/>
<dbReference type="PANTHER" id="PTHR43289:SF6">
    <property type="entry name" value="SERINE_THREONINE-PROTEIN KINASE NEKL-3"/>
    <property type="match status" value="1"/>
</dbReference>
<evidence type="ECO:0000256" key="8">
    <source>
        <dbReference type="SAM" id="MobiDB-lite"/>
    </source>
</evidence>
<dbReference type="PROSITE" id="PS00108">
    <property type="entry name" value="PROTEIN_KINASE_ST"/>
    <property type="match status" value="1"/>
</dbReference>
<keyword evidence="2" id="KW-0723">Serine/threonine-protein kinase</keyword>
<gene>
    <name evidence="11" type="ORF">ACFPM7_03755</name>
</gene>
<dbReference type="GO" id="GO:0004674">
    <property type="term" value="F:protein serine/threonine kinase activity"/>
    <property type="evidence" value="ECO:0007669"/>
    <property type="project" value="UniProtKB-EC"/>
</dbReference>
<dbReference type="InterPro" id="IPR011009">
    <property type="entry name" value="Kinase-like_dom_sf"/>
</dbReference>
<keyword evidence="4 7" id="KW-0547">Nucleotide-binding</keyword>
<evidence type="ECO:0000256" key="2">
    <source>
        <dbReference type="ARBA" id="ARBA00022527"/>
    </source>
</evidence>
<evidence type="ECO:0000313" key="11">
    <source>
        <dbReference type="EMBL" id="MFC5286154.1"/>
    </source>
</evidence>
<keyword evidence="12" id="KW-1185">Reference proteome</keyword>
<dbReference type="Gene3D" id="1.10.510.10">
    <property type="entry name" value="Transferase(Phosphotransferase) domain 1"/>
    <property type="match status" value="1"/>
</dbReference>
<evidence type="ECO:0000256" key="5">
    <source>
        <dbReference type="ARBA" id="ARBA00022777"/>
    </source>
</evidence>
<evidence type="ECO:0000256" key="6">
    <source>
        <dbReference type="ARBA" id="ARBA00022840"/>
    </source>
</evidence>
<dbReference type="EC" id="2.7.11.1" evidence="1"/>
<evidence type="ECO:0000256" key="7">
    <source>
        <dbReference type="PROSITE-ProRule" id="PRU10141"/>
    </source>
</evidence>
<keyword evidence="9" id="KW-1133">Transmembrane helix</keyword>
<dbReference type="CDD" id="cd14014">
    <property type="entry name" value="STKc_PknB_like"/>
    <property type="match status" value="1"/>
</dbReference>
<feature type="compositionally biased region" description="Low complexity" evidence="8">
    <location>
        <begin position="303"/>
        <end position="318"/>
    </location>
</feature>
<dbReference type="EMBL" id="JBHSKF010000001">
    <property type="protein sequence ID" value="MFC5286154.1"/>
    <property type="molecule type" value="Genomic_DNA"/>
</dbReference>
<dbReference type="SMART" id="SM00220">
    <property type="entry name" value="S_TKc"/>
    <property type="match status" value="1"/>
</dbReference>
<dbReference type="PROSITE" id="PS00107">
    <property type="entry name" value="PROTEIN_KINASE_ATP"/>
    <property type="match status" value="1"/>
</dbReference>
<sequence length="449" mass="46447">MSDEGRLVAGRYRLAERIGNGAMGIVWRGVDERLNREVAVKQLILSPLLPADEAEEAVARCMREGRIAAKLHHPNAIGVFDVVDADGTPWLVMEYLPSASLANELADNGPLPVAEVARIGQQIAAALAAAHAAGIVHRDVKPGNILLGHDGTVKITDFGISRATDDVTVTKTGLIAGTPAYLSPEVAIGKDPAPASDVYSLGSTLYAAIEGEPPFGLSENTLGLLHAVAAGRINPPQRAGALTPVLIALLAPNPEDRPSAVRVREMLSAVARGEEPDVPATALVAPVLAGDDSTRMVARPSELTGTGARALGTTGSGRPVAPPPAKSHRPLMFASAGVAIVIALGAWLLVRATGADDQPGGTPLPSRQPVTTTQVITTTEATTEPETTRTTVAPRTTQEPTTTTAVPTTTEPTTTTETTTTTEPTTDEPTTTTAEPTTNPVTTTAANPN</sequence>
<evidence type="ECO:0000313" key="12">
    <source>
        <dbReference type="Proteomes" id="UP001596157"/>
    </source>
</evidence>
<protein>
    <recommendedName>
        <fullName evidence="1">non-specific serine/threonine protein kinase</fullName>
        <ecNumber evidence="1">2.7.11.1</ecNumber>
    </recommendedName>
</protein>
<dbReference type="Proteomes" id="UP001596157">
    <property type="component" value="Unassembled WGS sequence"/>
</dbReference>
<dbReference type="InterPro" id="IPR017441">
    <property type="entry name" value="Protein_kinase_ATP_BS"/>
</dbReference>
<reference evidence="12" key="1">
    <citation type="journal article" date="2019" name="Int. J. Syst. Evol. Microbiol.">
        <title>The Global Catalogue of Microorganisms (GCM) 10K type strain sequencing project: providing services to taxonomists for standard genome sequencing and annotation.</title>
        <authorList>
            <consortium name="The Broad Institute Genomics Platform"/>
            <consortium name="The Broad Institute Genome Sequencing Center for Infectious Disease"/>
            <person name="Wu L."/>
            <person name="Ma J."/>
        </authorList>
    </citation>
    <scope>NUCLEOTIDE SEQUENCE [LARGE SCALE GENOMIC DNA]</scope>
    <source>
        <strain evidence="12">CCUG 59778</strain>
    </source>
</reference>
<feature type="transmembrane region" description="Helical" evidence="9">
    <location>
        <begin position="331"/>
        <end position="350"/>
    </location>
</feature>